<accession>A0A9J7GRH4</accession>
<evidence type="ECO:0000313" key="3">
    <source>
        <dbReference type="RefSeq" id="XP_035296299.1"/>
    </source>
</evidence>
<feature type="compositionally biased region" description="Pro residues" evidence="1">
    <location>
        <begin position="70"/>
        <end position="83"/>
    </location>
</feature>
<dbReference type="Proteomes" id="UP001108280">
    <property type="component" value="Chromosome 2"/>
</dbReference>
<dbReference type="KEGG" id="cge:118238367"/>
<feature type="region of interest" description="Disordered" evidence="1">
    <location>
        <begin position="1"/>
        <end position="46"/>
    </location>
</feature>
<reference evidence="3" key="3">
    <citation type="submission" date="2025-08" db="UniProtKB">
        <authorList>
            <consortium name="RefSeq"/>
        </authorList>
    </citation>
    <scope>IDENTIFICATION</scope>
    <source>
        <strain evidence="3">17A/GY</strain>
        <tissue evidence="3">Liver</tissue>
    </source>
</reference>
<dbReference type="AlphaFoldDB" id="A0A9J7GRH4"/>
<reference evidence="2" key="2">
    <citation type="journal article" date="2020" name="Biotechnol. Bioeng.">
        <title>Chromosome-scale scaffolds for the Chinese hamster reference genome assembly to facilitate the study of the CHO epigenome.</title>
        <authorList>
            <person name="Hilliard W."/>
            <person name="MacDonald M."/>
            <person name="Lee K.H."/>
        </authorList>
    </citation>
    <scope>NUCLEOTIDE SEQUENCE [LARGE SCALE GENOMIC DNA]</scope>
    <source>
        <strain evidence="2">17A/GY</strain>
    </source>
</reference>
<organism evidence="2 3">
    <name type="scientific">Cricetulus griseus</name>
    <name type="common">Chinese hamster</name>
    <name type="synonym">Cricetulus barabensis griseus</name>
    <dbReference type="NCBI Taxonomy" id="10029"/>
    <lineage>
        <taxon>Eukaryota</taxon>
        <taxon>Metazoa</taxon>
        <taxon>Chordata</taxon>
        <taxon>Craniata</taxon>
        <taxon>Vertebrata</taxon>
        <taxon>Euteleostomi</taxon>
        <taxon>Mammalia</taxon>
        <taxon>Eutheria</taxon>
        <taxon>Euarchontoglires</taxon>
        <taxon>Glires</taxon>
        <taxon>Rodentia</taxon>
        <taxon>Myomorpha</taxon>
        <taxon>Muroidea</taxon>
        <taxon>Cricetidae</taxon>
        <taxon>Cricetinae</taxon>
        <taxon>Cricetulus</taxon>
    </lineage>
</organism>
<reference evidence="2" key="1">
    <citation type="journal article" date="2018" name="Biotechnol. Bioeng.">
        <title>A reference genome of the Chinese hamster based on a hybrid assembly strategy.</title>
        <authorList>
            <person name="Rupp O."/>
            <person name="MacDonald M.L."/>
            <person name="Li S."/>
            <person name="Dhiman H."/>
            <person name="Polson S."/>
            <person name="Griep S."/>
            <person name="Heffner K."/>
            <person name="Hernandez I."/>
            <person name="Brinkrolf K."/>
            <person name="Jadhav V."/>
            <person name="Samoudi M."/>
            <person name="Hao H."/>
            <person name="Kingham B."/>
            <person name="Goesmann A."/>
            <person name="Betenbaugh M.J."/>
            <person name="Lewis N.E."/>
            <person name="Borth N."/>
            <person name="Lee K.H."/>
        </authorList>
    </citation>
    <scope>NUCLEOTIDE SEQUENCE [LARGE SCALE GENOMIC DNA]</scope>
    <source>
        <strain evidence="2">17A/GY</strain>
    </source>
</reference>
<dbReference type="GeneID" id="118238367"/>
<feature type="region of interest" description="Disordered" evidence="1">
    <location>
        <begin position="69"/>
        <end position="90"/>
    </location>
</feature>
<name>A0A9J7GRH4_CRIGR</name>
<feature type="compositionally biased region" description="Pro residues" evidence="1">
    <location>
        <begin position="19"/>
        <end position="44"/>
    </location>
</feature>
<dbReference type="RefSeq" id="XP_035296299.1">
    <property type="nucleotide sequence ID" value="XM_035440408.1"/>
</dbReference>
<proteinExistence type="predicted"/>
<keyword evidence="2" id="KW-1185">Reference proteome</keyword>
<protein>
    <submittedName>
        <fullName evidence="3">Translation initiation factor IF-2-like</fullName>
    </submittedName>
</protein>
<evidence type="ECO:0000313" key="2">
    <source>
        <dbReference type="Proteomes" id="UP001108280"/>
    </source>
</evidence>
<gene>
    <name evidence="3" type="primary">LOC118238367</name>
</gene>
<sequence length="166" mass="17521">MVLSGGQSPGARRSRRPRPAGPPSSRPRPGLPAPAPRALGPPPAFARSPGTGVIRRLCCHGRCRNRLPAPAAPAPPCAFPEPGPGAARGPRDAVAVRAYLSPVRPRRGVRGRQSRAAWPNCPRRCRLCPALLLLLLLLLLPPRSVSPARRRAAAAGLFLSGYVKVT</sequence>
<evidence type="ECO:0000256" key="1">
    <source>
        <dbReference type="SAM" id="MobiDB-lite"/>
    </source>
</evidence>